<dbReference type="GO" id="GO:0015035">
    <property type="term" value="F:protein-disulfide reductase activity"/>
    <property type="evidence" value="ECO:0007669"/>
    <property type="project" value="InterPro"/>
</dbReference>
<dbReference type="InterPro" id="IPR036249">
    <property type="entry name" value="Thioredoxin-like_sf"/>
</dbReference>
<keyword evidence="3" id="KW-0249">Electron transport</keyword>
<proteinExistence type="inferred from homology"/>
<dbReference type="InterPro" id="IPR013766">
    <property type="entry name" value="Thioredoxin_domain"/>
</dbReference>
<dbReference type="PIRSF" id="PIRSF000077">
    <property type="entry name" value="Thioredoxin"/>
    <property type="match status" value="1"/>
</dbReference>
<evidence type="ECO:0000256" key="3">
    <source>
        <dbReference type="ARBA" id="ARBA00022982"/>
    </source>
</evidence>
<sequence>MDREFISSINEDNFDNLTFENNTPAVVFFNAERCKVCNIMHLIIEEMAENYYNKLNVYSVDVDKHDALAQRFRLSGIPTLLIFKGGEIVEKITGFHNRDALDKIIKTAIDNIENKFTI</sequence>
<feature type="disulfide bond" description="Redox-active" evidence="7">
    <location>
        <begin position="34"/>
        <end position="37"/>
    </location>
</feature>
<dbReference type="PROSITE" id="PS51352">
    <property type="entry name" value="THIOREDOXIN_2"/>
    <property type="match status" value="1"/>
</dbReference>
<dbReference type="OrthoDB" id="1906716at2"/>
<dbReference type="PANTHER" id="PTHR45663:SF11">
    <property type="entry name" value="GEO12009P1"/>
    <property type="match status" value="1"/>
</dbReference>
<comment type="similarity">
    <text evidence="1 6">Belongs to the thioredoxin family.</text>
</comment>
<dbReference type="GO" id="GO:0005737">
    <property type="term" value="C:cytoplasm"/>
    <property type="evidence" value="ECO:0007669"/>
    <property type="project" value="TreeGrafter"/>
</dbReference>
<evidence type="ECO:0000256" key="5">
    <source>
        <dbReference type="ARBA" id="ARBA00023284"/>
    </source>
</evidence>
<protein>
    <recommendedName>
        <fullName evidence="6">Thioredoxin</fullName>
    </recommendedName>
</protein>
<name>A0A1L5F8M5_CLOKL</name>
<gene>
    <name evidence="9" type="ORF">BS101_11825</name>
</gene>
<keyword evidence="2" id="KW-0813">Transport</keyword>
<dbReference type="Pfam" id="PF00085">
    <property type="entry name" value="Thioredoxin"/>
    <property type="match status" value="1"/>
</dbReference>
<dbReference type="Gene3D" id="3.40.30.10">
    <property type="entry name" value="Glutaredoxin"/>
    <property type="match status" value="1"/>
</dbReference>
<dbReference type="RefSeq" id="WP_073539007.1">
    <property type="nucleotide sequence ID" value="NZ_CP018335.1"/>
</dbReference>
<dbReference type="AlphaFoldDB" id="A0A1L5F8M5"/>
<evidence type="ECO:0000256" key="6">
    <source>
        <dbReference type="PIRNR" id="PIRNR000077"/>
    </source>
</evidence>
<organism evidence="9 10">
    <name type="scientific">Clostridium kluyveri</name>
    <dbReference type="NCBI Taxonomy" id="1534"/>
    <lineage>
        <taxon>Bacteria</taxon>
        <taxon>Bacillati</taxon>
        <taxon>Bacillota</taxon>
        <taxon>Clostridia</taxon>
        <taxon>Eubacteriales</taxon>
        <taxon>Clostridiaceae</taxon>
        <taxon>Clostridium</taxon>
    </lineage>
</organism>
<keyword evidence="5 7" id="KW-0676">Redox-active center</keyword>
<evidence type="ECO:0000256" key="7">
    <source>
        <dbReference type="PIRSR" id="PIRSR000077-4"/>
    </source>
</evidence>
<evidence type="ECO:0000256" key="1">
    <source>
        <dbReference type="ARBA" id="ARBA00008987"/>
    </source>
</evidence>
<evidence type="ECO:0000313" key="10">
    <source>
        <dbReference type="Proteomes" id="UP000184604"/>
    </source>
</evidence>
<accession>A0A1L5F8M5</accession>
<dbReference type="SUPFAM" id="SSF52833">
    <property type="entry name" value="Thioredoxin-like"/>
    <property type="match status" value="1"/>
</dbReference>
<evidence type="ECO:0000313" key="9">
    <source>
        <dbReference type="EMBL" id="APM39381.1"/>
    </source>
</evidence>
<evidence type="ECO:0000256" key="2">
    <source>
        <dbReference type="ARBA" id="ARBA00022448"/>
    </source>
</evidence>
<dbReference type="Proteomes" id="UP000184604">
    <property type="component" value="Chromosome"/>
</dbReference>
<evidence type="ECO:0000259" key="8">
    <source>
        <dbReference type="PROSITE" id="PS51352"/>
    </source>
</evidence>
<keyword evidence="4 7" id="KW-1015">Disulfide bond</keyword>
<evidence type="ECO:0000256" key="4">
    <source>
        <dbReference type="ARBA" id="ARBA00023157"/>
    </source>
</evidence>
<dbReference type="CDD" id="cd02947">
    <property type="entry name" value="TRX_family"/>
    <property type="match status" value="1"/>
</dbReference>
<feature type="domain" description="Thioredoxin" evidence="8">
    <location>
        <begin position="1"/>
        <end position="110"/>
    </location>
</feature>
<reference evidence="9 10" key="1">
    <citation type="submission" date="2016-12" db="EMBL/GenBank/DDBJ databases">
        <title>Complete genome sequence of Clostridium kluyveri JZZ isolated from the pit mud of a Chinese flavor liquor-making factory.</title>
        <authorList>
            <person name="Wang Y."/>
        </authorList>
    </citation>
    <scope>NUCLEOTIDE SEQUENCE [LARGE SCALE GENOMIC DNA]</scope>
    <source>
        <strain evidence="9 10">JZZ</strain>
    </source>
</reference>
<dbReference type="InterPro" id="IPR005746">
    <property type="entry name" value="Thioredoxin"/>
</dbReference>
<dbReference type="PANTHER" id="PTHR45663">
    <property type="entry name" value="GEO12009P1"/>
    <property type="match status" value="1"/>
</dbReference>
<dbReference type="EMBL" id="CP018335">
    <property type="protein sequence ID" value="APM39381.1"/>
    <property type="molecule type" value="Genomic_DNA"/>
</dbReference>